<evidence type="ECO:0000313" key="2">
    <source>
        <dbReference type="Proteomes" id="UP000005546"/>
    </source>
</evidence>
<dbReference type="HOGENOM" id="CLU_3255382_0_0_10"/>
<evidence type="ECO:0000313" key="1">
    <source>
        <dbReference type="EMBL" id="EGG51044.1"/>
    </source>
</evidence>
<reference evidence="1 2" key="1">
    <citation type="submission" date="2011-02" db="EMBL/GenBank/DDBJ databases">
        <authorList>
            <person name="Weinstock G."/>
            <person name="Sodergren E."/>
            <person name="Clifton S."/>
            <person name="Fulton L."/>
            <person name="Fulton B."/>
            <person name="Courtney L."/>
            <person name="Fronick C."/>
            <person name="Harrison M."/>
            <person name="Strong C."/>
            <person name="Farmer C."/>
            <person name="Delahaunty K."/>
            <person name="Markovic C."/>
            <person name="Hall O."/>
            <person name="Minx P."/>
            <person name="Tomlinson C."/>
            <person name="Mitreva M."/>
            <person name="Hou S."/>
            <person name="Chen J."/>
            <person name="Wollam A."/>
            <person name="Pepin K.H."/>
            <person name="Johnson M."/>
            <person name="Bhonagiri V."/>
            <person name="Zhang X."/>
            <person name="Suruliraj S."/>
            <person name="Warren W."/>
            <person name="Chinwalla A."/>
            <person name="Mardis E.R."/>
            <person name="Wilson R.K."/>
        </authorList>
    </citation>
    <scope>NUCLEOTIDE SEQUENCE [LARGE SCALE GENOMIC DNA]</scope>
    <source>
        <strain evidence="1 2">YIT 11841</strain>
    </source>
</reference>
<dbReference type="Proteomes" id="UP000005546">
    <property type="component" value="Unassembled WGS sequence"/>
</dbReference>
<keyword evidence="2" id="KW-1185">Reference proteome</keyword>
<dbReference type="EMBL" id="AFBR01000089">
    <property type="protein sequence ID" value="EGG51044.1"/>
    <property type="molecule type" value="Genomic_DNA"/>
</dbReference>
<gene>
    <name evidence="1" type="ORF">HMPREF9442_02986</name>
</gene>
<name>F3QXQ0_9BACT</name>
<sequence>MNGCAKLLILSSRRWITPDKICPDGRFYIILHRSPTNYARGV</sequence>
<accession>F3QXQ0</accession>
<dbReference type="STRING" id="762982.HMPREF9442_02986"/>
<comment type="caution">
    <text evidence="1">The sequence shown here is derived from an EMBL/GenBank/DDBJ whole genome shotgun (WGS) entry which is preliminary data.</text>
</comment>
<proteinExistence type="predicted"/>
<protein>
    <submittedName>
        <fullName evidence="1">Uncharacterized protein</fullName>
    </submittedName>
</protein>
<organism evidence="1 2">
    <name type="scientific">Paraprevotella xylaniphila YIT 11841</name>
    <dbReference type="NCBI Taxonomy" id="762982"/>
    <lineage>
        <taxon>Bacteria</taxon>
        <taxon>Pseudomonadati</taxon>
        <taxon>Bacteroidota</taxon>
        <taxon>Bacteroidia</taxon>
        <taxon>Bacteroidales</taxon>
        <taxon>Prevotellaceae</taxon>
        <taxon>Paraprevotella</taxon>
    </lineage>
</organism>
<dbReference type="AlphaFoldDB" id="F3QXQ0"/>